<evidence type="ECO:0000313" key="8">
    <source>
        <dbReference type="EMBL" id="AZQ64844.1"/>
    </source>
</evidence>
<dbReference type="Pfam" id="PF14310">
    <property type="entry name" value="Fn3-like"/>
    <property type="match status" value="1"/>
</dbReference>
<sequence length="792" mass="88390">MRNLITGLIFIAIAFSNISCETRASNDKPIYKNSNIDVQDRVRDLMSRMTLEEKVAQMAQFVGLEHMKKAEEDLSPEELHNNDALGFYPGLHSSDIAKMTEEGKIGSFLHVISAEEANKLQGLAMHSRLKIPLLIGIDAIHGNGLNYGATIYPTPIGVASTWEENLSYRVGEESAKEMRATGSHWAFTPNIDIARDARWGRVGETFGEDPYLVGNMGVEMIKGFQQGDFTGNEKVIACAKHLIGGGEPLNGTNASPLDLSMRSIREVHLPPYRRAVQEANVFSIMTAHNEVNGIPCHNSKEFMTDIVRDEYGFDGFYVSDWMDIERIHTLHGQAENLDDAFRSSVNNGMDMHMHGPKFSASIISAVREGIVPEARVNEACSKILEVKFRLGLFENPYVDEKKADEVVFNQQHQATSLEIARKSIVLLKNDGILPLKKGQHKKIFLTGPNADNETILGDWTWYQPQDRIITVKEGLEAVSKDKGFKLDYYNSGEVIGKTTDKAIKEAALRAAKADLAVVVVGENSMRWDWKNKTCGENTDRAHIDLPGRQLELIKAIKKTGTPVLAVLVNGRPIGEEWLENNVSGILEAWEPGTFGGQAITEILFGDVNPTAKLPITVPRTVGQVKLYYNHKPSHYFHKYKFTNKDPLYAFGYGLSYTKYTTDNIAVNKTSIKGDGTFTVSCDVSNIGKVDGEETVQVYIRDDYSSVTRPVKELKAYRKINLNAGETKSVTFDLSTQDLAFFNQEMEWGVEKGMFTIMVGSSSRDKDLKSVKLEVSETKKLELNDYKPNYPAM</sequence>
<keyword evidence="5" id="KW-0378">Hydrolase</keyword>
<proteinExistence type="inferred from homology"/>
<dbReference type="FunFam" id="2.60.40.10:FF:000495">
    <property type="entry name" value="Periplasmic beta-glucosidase"/>
    <property type="match status" value="1"/>
</dbReference>
<keyword evidence="9" id="KW-1185">Reference proteome</keyword>
<dbReference type="InterPro" id="IPR017853">
    <property type="entry name" value="GH"/>
</dbReference>
<protein>
    <recommendedName>
        <fullName evidence="3">beta-glucosidase</fullName>
        <ecNumber evidence="3">3.2.1.21</ecNumber>
    </recommendedName>
</protein>
<dbReference type="EMBL" id="CP034563">
    <property type="protein sequence ID" value="AZQ64844.1"/>
    <property type="molecule type" value="Genomic_DNA"/>
</dbReference>
<evidence type="ECO:0000313" key="9">
    <source>
        <dbReference type="Proteomes" id="UP000267268"/>
    </source>
</evidence>
<dbReference type="PRINTS" id="PR00133">
    <property type="entry name" value="GLHYDRLASE3"/>
</dbReference>
<dbReference type="InterPro" id="IPR051915">
    <property type="entry name" value="Cellulose_Degrad_GH3"/>
</dbReference>
<dbReference type="InterPro" id="IPR036881">
    <property type="entry name" value="Glyco_hydro_3_C_sf"/>
</dbReference>
<dbReference type="RefSeq" id="WP_126618964.1">
    <property type="nucleotide sequence ID" value="NZ_CP034563.1"/>
</dbReference>
<keyword evidence="4" id="KW-0732">Signal</keyword>
<dbReference type="SMART" id="SM01217">
    <property type="entry name" value="Fn3_like"/>
    <property type="match status" value="1"/>
</dbReference>
<evidence type="ECO:0000256" key="3">
    <source>
        <dbReference type="ARBA" id="ARBA00012744"/>
    </source>
</evidence>
<organism evidence="8 9">
    <name type="scientific">Flammeovirga pectinis</name>
    <dbReference type="NCBI Taxonomy" id="2494373"/>
    <lineage>
        <taxon>Bacteria</taxon>
        <taxon>Pseudomonadati</taxon>
        <taxon>Bacteroidota</taxon>
        <taxon>Cytophagia</taxon>
        <taxon>Cytophagales</taxon>
        <taxon>Flammeovirgaceae</taxon>
        <taxon>Flammeovirga</taxon>
    </lineage>
</organism>
<name>A0A3Q9FQN4_9BACT</name>
<dbReference type="EC" id="3.2.1.21" evidence="3"/>
<dbReference type="Pfam" id="PF01915">
    <property type="entry name" value="Glyco_hydro_3_C"/>
    <property type="match status" value="1"/>
</dbReference>
<evidence type="ECO:0000256" key="2">
    <source>
        <dbReference type="ARBA" id="ARBA00005336"/>
    </source>
</evidence>
<dbReference type="KEGG" id="fll:EI427_21705"/>
<dbReference type="Pfam" id="PF00933">
    <property type="entry name" value="Glyco_hydro_3"/>
    <property type="match status" value="1"/>
</dbReference>
<dbReference type="InterPro" id="IPR036962">
    <property type="entry name" value="Glyco_hydro_3_N_sf"/>
</dbReference>
<evidence type="ECO:0000256" key="6">
    <source>
        <dbReference type="ARBA" id="ARBA00023295"/>
    </source>
</evidence>
<evidence type="ECO:0000256" key="4">
    <source>
        <dbReference type="ARBA" id="ARBA00022729"/>
    </source>
</evidence>
<accession>A0A3Q9FQN4</accession>
<feature type="domain" description="Fibronectin type III-like" evidence="7">
    <location>
        <begin position="693"/>
        <end position="762"/>
    </location>
</feature>
<dbReference type="PANTHER" id="PTHR30620:SF16">
    <property type="entry name" value="LYSOSOMAL BETA GLUCOSIDASE"/>
    <property type="match status" value="1"/>
</dbReference>
<dbReference type="InterPro" id="IPR026891">
    <property type="entry name" value="Fn3-like"/>
</dbReference>
<dbReference type="InterPro" id="IPR013783">
    <property type="entry name" value="Ig-like_fold"/>
</dbReference>
<dbReference type="SUPFAM" id="SSF51445">
    <property type="entry name" value="(Trans)glycosidases"/>
    <property type="match status" value="1"/>
</dbReference>
<dbReference type="GO" id="GO:0009251">
    <property type="term" value="P:glucan catabolic process"/>
    <property type="evidence" value="ECO:0007669"/>
    <property type="project" value="TreeGrafter"/>
</dbReference>
<dbReference type="Gene3D" id="3.40.50.1700">
    <property type="entry name" value="Glycoside hydrolase family 3 C-terminal domain"/>
    <property type="match status" value="1"/>
</dbReference>
<keyword evidence="6" id="KW-0326">Glycosidase</keyword>
<dbReference type="Proteomes" id="UP000267268">
    <property type="component" value="Chromosome 2"/>
</dbReference>
<reference evidence="8 9" key="1">
    <citation type="submission" date="2018-12" db="EMBL/GenBank/DDBJ databases">
        <title>Flammeovirga pectinis sp. nov., isolated from the gut of the Korean scallop, Patinopecten yessoensis.</title>
        <authorList>
            <person name="Bae J.-W."/>
            <person name="Jeong Y.-S."/>
            <person name="Kang W."/>
        </authorList>
    </citation>
    <scope>NUCLEOTIDE SEQUENCE [LARGE SCALE GENOMIC DNA]</scope>
    <source>
        <strain evidence="8 9">L12M1</strain>
    </source>
</reference>
<comment type="similarity">
    <text evidence="2">Belongs to the glycosyl hydrolase 3 family.</text>
</comment>
<dbReference type="InterPro" id="IPR001764">
    <property type="entry name" value="Glyco_hydro_3_N"/>
</dbReference>
<evidence type="ECO:0000256" key="1">
    <source>
        <dbReference type="ARBA" id="ARBA00000448"/>
    </source>
</evidence>
<dbReference type="Gene3D" id="3.20.20.300">
    <property type="entry name" value="Glycoside hydrolase, family 3, N-terminal domain"/>
    <property type="match status" value="1"/>
</dbReference>
<dbReference type="Gene3D" id="2.60.40.10">
    <property type="entry name" value="Immunoglobulins"/>
    <property type="match status" value="1"/>
</dbReference>
<evidence type="ECO:0000259" key="7">
    <source>
        <dbReference type="SMART" id="SM01217"/>
    </source>
</evidence>
<dbReference type="InterPro" id="IPR002772">
    <property type="entry name" value="Glyco_hydro_3_C"/>
</dbReference>
<dbReference type="GO" id="GO:0008422">
    <property type="term" value="F:beta-glucosidase activity"/>
    <property type="evidence" value="ECO:0007669"/>
    <property type="project" value="UniProtKB-EC"/>
</dbReference>
<dbReference type="SUPFAM" id="SSF52279">
    <property type="entry name" value="Beta-D-glucan exohydrolase, C-terminal domain"/>
    <property type="match status" value="1"/>
</dbReference>
<comment type="catalytic activity">
    <reaction evidence="1">
        <text>Hydrolysis of terminal, non-reducing beta-D-glucosyl residues with release of beta-D-glucose.</text>
        <dbReference type="EC" id="3.2.1.21"/>
    </reaction>
</comment>
<dbReference type="OrthoDB" id="9805821at2"/>
<evidence type="ECO:0000256" key="5">
    <source>
        <dbReference type="ARBA" id="ARBA00022801"/>
    </source>
</evidence>
<dbReference type="AlphaFoldDB" id="A0A3Q9FQN4"/>
<dbReference type="PANTHER" id="PTHR30620">
    <property type="entry name" value="PERIPLASMIC BETA-GLUCOSIDASE-RELATED"/>
    <property type="match status" value="1"/>
</dbReference>
<gene>
    <name evidence="8" type="ORF">EI427_21705</name>
</gene>